<dbReference type="InterPro" id="IPR006969">
    <property type="entry name" value="Stig-like"/>
</dbReference>
<accession>A0A7J7GVB8</accession>
<comment type="caution">
    <text evidence="4">The sequence shown here is derived from an EMBL/GenBank/DDBJ whole genome shotgun (WGS) entry which is preliminary data.</text>
</comment>
<dbReference type="Pfam" id="PF04885">
    <property type="entry name" value="Stig1"/>
    <property type="match status" value="1"/>
</dbReference>
<protein>
    <recommendedName>
        <fullName evidence="6">Stigma-specific STIG1-like protein 1</fullName>
    </recommendedName>
</protein>
<evidence type="ECO:0008006" key="6">
    <source>
        <dbReference type="Google" id="ProtNLM"/>
    </source>
</evidence>
<evidence type="ECO:0000313" key="4">
    <source>
        <dbReference type="EMBL" id="KAF5943384.1"/>
    </source>
</evidence>
<evidence type="ECO:0000313" key="5">
    <source>
        <dbReference type="Proteomes" id="UP000593564"/>
    </source>
</evidence>
<keyword evidence="2 3" id="KW-0732">Signal</keyword>
<sequence>MMSLKMLFMLAILMALAMTLSPTSAEEELPLNDEEDIQTSETYDIPSHQSPEPISLRGTNRFLAQKLVRVNMTCDKYPRVCRAKGSPGRDCCKKKCVDVRTDRFNCGMCGKKCKYSEICCKGACVNPRDNKKHCGSCDNKCDKGSLCVYGMCSYA</sequence>
<gene>
    <name evidence="4" type="ORF">HYC85_017461</name>
</gene>
<evidence type="ECO:0000256" key="1">
    <source>
        <dbReference type="ARBA" id="ARBA00006010"/>
    </source>
</evidence>
<evidence type="ECO:0000256" key="2">
    <source>
        <dbReference type="ARBA" id="ARBA00022729"/>
    </source>
</evidence>
<name>A0A7J7GVB8_CAMSI</name>
<reference evidence="4 5" key="2">
    <citation type="submission" date="2020-07" db="EMBL/GenBank/DDBJ databases">
        <title>Genome assembly of wild tea tree DASZ reveals pedigree and selection history of tea varieties.</title>
        <authorList>
            <person name="Zhang W."/>
        </authorList>
    </citation>
    <scope>NUCLEOTIDE SEQUENCE [LARGE SCALE GENOMIC DNA]</scope>
    <source>
        <strain evidence="5">cv. G240</strain>
        <tissue evidence="4">Leaf</tissue>
    </source>
</reference>
<evidence type="ECO:0000256" key="3">
    <source>
        <dbReference type="SAM" id="SignalP"/>
    </source>
</evidence>
<comment type="similarity">
    <text evidence="1">Belongs to the STIG1 family.</text>
</comment>
<feature type="chain" id="PRO_5029675096" description="Stigma-specific STIG1-like protein 1" evidence="3">
    <location>
        <begin position="26"/>
        <end position="155"/>
    </location>
</feature>
<feature type="signal peptide" evidence="3">
    <location>
        <begin position="1"/>
        <end position="25"/>
    </location>
</feature>
<proteinExistence type="inferred from homology"/>
<dbReference type="AlphaFoldDB" id="A0A7J7GVB8"/>
<dbReference type="PANTHER" id="PTHR33227">
    <property type="entry name" value="STIGMA-SPECIFIC STIG1-LIKE PROTEIN 3"/>
    <property type="match status" value="1"/>
</dbReference>
<dbReference type="EMBL" id="JACBKZ010000008">
    <property type="protein sequence ID" value="KAF5943384.1"/>
    <property type="molecule type" value="Genomic_DNA"/>
</dbReference>
<dbReference type="Proteomes" id="UP000593564">
    <property type="component" value="Unassembled WGS sequence"/>
</dbReference>
<keyword evidence="5" id="KW-1185">Reference proteome</keyword>
<dbReference type="PANTHER" id="PTHR33227:SF21">
    <property type="entry name" value="F12F1.21 PROTEIN"/>
    <property type="match status" value="1"/>
</dbReference>
<reference evidence="5" key="1">
    <citation type="journal article" date="2020" name="Nat. Commun.">
        <title>Genome assembly of wild tea tree DASZ reveals pedigree and selection history of tea varieties.</title>
        <authorList>
            <person name="Zhang W."/>
            <person name="Zhang Y."/>
            <person name="Qiu H."/>
            <person name="Guo Y."/>
            <person name="Wan H."/>
            <person name="Zhang X."/>
            <person name="Scossa F."/>
            <person name="Alseekh S."/>
            <person name="Zhang Q."/>
            <person name="Wang P."/>
            <person name="Xu L."/>
            <person name="Schmidt M.H."/>
            <person name="Jia X."/>
            <person name="Li D."/>
            <person name="Zhu A."/>
            <person name="Guo F."/>
            <person name="Chen W."/>
            <person name="Ni D."/>
            <person name="Usadel B."/>
            <person name="Fernie A.R."/>
            <person name="Wen W."/>
        </authorList>
    </citation>
    <scope>NUCLEOTIDE SEQUENCE [LARGE SCALE GENOMIC DNA]</scope>
    <source>
        <strain evidence="5">cv. G240</strain>
    </source>
</reference>
<organism evidence="4 5">
    <name type="scientific">Camellia sinensis</name>
    <name type="common">Tea plant</name>
    <name type="synonym">Thea sinensis</name>
    <dbReference type="NCBI Taxonomy" id="4442"/>
    <lineage>
        <taxon>Eukaryota</taxon>
        <taxon>Viridiplantae</taxon>
        <taxon>Streptophyta</taxon>
        <taxon>Embryophyta</taxon>
        <taxon>Tracheophyta</taxon>
        <taxon>Spermatophyta</taxon>
        <taxon>Magnoliopsida</taxon>
        <taxon>eudicotyledons</taxon>
        <taxon>Gunneridae</taxon>
        <taxon>Pentapetalae</taxon>
        <taxon>asterids</taxon>
        <taxon>Ericales</taxon>
        <taxon>Theaceae</taxon>
        <taxon>Camellia</taxon>
    </lineage>
</organism>